<dbReference type="InterPro" id="IPR049331">
    <property type="entry name" value="Top1B_N_bact"/>
</dbReference>
<dbReference type="Pfam" id="PF21338">
    <property type="entry name" value="Top1B_N_bact"/>
    <property type="match status" value="1"/>
</dbReference>
<comment type="similarity">
    <text evidence="2">Belongs to the type IB topoisomerase family.</text>
</comment>
<evidence type="ECO:0000259" key="9">
    <source>
        <dbReference type="Pfam" id="PF21338"/>
    </source>
</evidence>
<organism evidence="10 11">
    <name type="scientific">Sanguibacter inulinus</name>
    <dbReference type="NCBI Taxonomy" id="60922"/>
    <lineage>
        <taxon>Bacteria</taxon>
        <taxon>Bacillati</taxon>
        <taxon>Actinomycetota</taxon>
        <taxon>Actinomycetes</taxon>
        <taxon>Micrococcales</taxon>
        <taxon>Sanguibacteraceae</taxon>
        <taxon>Sanguibacter</taxon>
    </lineage>
</organism>
<dbReference type="SUPFAM" id="SSF55869">
    <property type="entry name" value="DNA topoisomerase I domain"/>
    <property type="match status" value="1"/>
</dbReference>
<keyword evidence="11" id="KW-1185">Reference proteome</keyword>
<dbReference type="Pfam" id="PF01028">
    <property type="entry name" value="Topoisom_I"/>
    <property type="match status" value="1"/>
</dbReference>
<dbReference type="Proteomes" id="UP000561011">
    <property type="component" value="Unassembled WGS sequence"/>
</dbReference>
<protein>
    <recommendedName>
        <fullName evidence="3">DNA topoisomerase</fullName>
        <ecNumber evidence="3">5.6.2.1</ecNumber>
    </recommendedName>
</protein>
<dbReference type="PRINTS" id="PR00416">
    <property type="entry name" value="EUTPISMRASEI"/>
</dbReference>
<gene>
    <name evidence="10" type="ORF">HZZ10_07400</name>
</gene>
<sequence>MPRLRRVTVSQPGISRRRSGSGFSYVDPSGQRVEDPEVLERCRDLVVPPAWEQVWICPYPNGHVQAYGIDAAGRGQYIYHPQWRERRDRAKHDHALEVGSRLPGARGRVTRDLQLPGMPRDKALAVVFRLLDVGLFRLGGESYAAKNDSHGVSTLLRSHVTARRDGTVRFQFPAKSGKDQDITIEDPDVHAAVRTFLRRRDPSDRLVAWRKPGSPATWHTVSSADVSGYVKERLGSDASAKVFRTWHATVLAAQLLEAAGPAPSSDRKRKTVVTGVVRTVAGELGNTPTVARASYIDPRLFDLWERGSTIPPCSTRSAAEAAVIRLLGDGS</sequence>
<dbReference type="InterPro" id="IPR001631">
    <property type="entry name" value="TopoI"/>
</dbReference>
<feature type="domain" description="DNA topoisomerase IB N-terminal" evidence="9">
    <location>
        <begin position="22"/>
        <end position="70"/>
    </location>
</feature>
<feature type="domain" description="DNA topoisomerase I catalytic core eukaryotic-type" evidence="8">
    <location>
        <begin position="82"/>
        <end position="292"/>
    </location>
</feature>
<evidence type="ECO:0000259" key="8">
    <source>
        <dbReference type="Pfam" id="PF01028"/>
    </source>
</evidence>
<dbReference type="InterPro" id="IPR035447">
    <property type="entry name" value="DNA_topo_I_N_sf"/>
</dbReference>
<dbReference type="Gene3D" id="3.90.15.10">
    <property type="entry name" value="Topoisomerase I, Chain A, domain 3"/>
    <property type="match status" value="1"/>
</dbReference>
<feature type="region of interest" description="Disordered" evidence="7">
    <location>
        <begin position="1"/>
        <end position="30"/>
    </location>
</feature>
<evidence type="ECO:0000256" key="7">
    <source>
        <dbReference type="SAM" id="MobiDB-lite"/>
    </source>
</evidence>
<name>A0A853EUJ9_9MICO</name>
<dbReference type="PROSITE" id="PS52038">
    <property type="entry name" value="TOPO_IB_2"/>
    <property type="match status" value="1"/>
</dbReference>
<dbReference type="InterPro" id="IPR013500">
    <property type="entry name" value="TopoI_cat_euk"/>
</dbReference>
<evidence type="ECO:0000256" key="5">
    <source>
        <dbReference type="ARBA" id="ARBA00023125"/>
    </source>
</evidence>
<dbReference type="SUPFAM" id="SSF56349">
    <property type="entry name" value="DNA breaking-rejoining enzymes"/>
    <property type="match status" value="1"/>
</dbReference>
<dbReference type="EMBL" id="JACBYE010000013">
    <property type="protein sequence ID" value="NYS93352.1"/>
    <property type="molecule type" value="Genomic_DNA"/>
</dbReference>
<dbReference type="InterPro" id="IPR011010">
    <property type="entry name" value="DNA_brk_join_enz"/>
</dbReference>
<evidence type="ECO:0000256" key="4">
    <source>
        <dbReference type="ARBA" id="ARBA00023029"/>
    </source>
</evidence>
<evidence type="ECO:0000256" key="2">
    <source>
        <dbReference type="ARBA" id="ARBA00006645"/>
    </source>
</evidence>
<dbReference type="Gene3D" id="1.10.132.120">
    <property type="match status" value="1"/>
</dbReference>
<evidence type="ECO:0000313" key="10">
    <source>
        <dbReference type="EMBL" id="NYS93352.1"/>
    </source>
</evidence>
<dbReference type="GO" id="GO:0003917">
    <property type="term" value="F:DNA topoisomerase type I (single strand cut, ATP-independent) activity"/>
    <property type="evidence" value="ECO:0007669"/>
    <property type="project" value="UniProtKB-EC"/>
</dbReference>
<dbReference type="RefSeq" id="WP_179913021.1">
    <property type="nucleotide sequence ID" value="NZ_JACBYE010000013.1"/>
</dbReference>
<dbReference type="GO" id="GO:0006265">
    <property type="term" value="P:DNA topological change"/>
    <property type="evidence" value="ECO:0007669"/>
    <property type="project" value="InterPro"/>
</dbReference>
<keyword evidence="5" id="KW-0238">DNA-binding</keyword>
<reference evidence="10 11" key="1">
    <citation type="submission" date="2020-07" db="EMBL/GenBank/DDBJ databases">
        <title>MOT database genomes.</title>
        <authorList>
            <person name="Joseph S."/>
            <person name="Aduse-Opoku J."/>
            <person name="Hashim A."/>
            <person name="Wade W."/>
            <person name="Curtis M."/>
        </authorList>
    </citation>
    <scope>NUCLEOTIDE SEQUENCE [LARGE SCALE GENOMIC DNA]</scope>
    <source>
        <strain evidence="10 11">DSM 100099</strain>
    </source>
</reference>
<dbReference type="Gene3D" id="3.30.66.10">
    <property type="entry name" value="DNA topoisomerase I domain"/>
    <property type="match status" value="1"/>
</dbReference>
<proteinExistence type="inferred from homology"/>
<dbReference type="InterPro" id="IPR014711">
    <property type="entry name" value="TopoI_cat_a-hlx-sub_euk"/>
</dbReference>
<keyword evidence="6 10" id="KW-0413">Isomerase</keyword>
<evidence type="ECO:0000256" key="3">
    <source>
        <dbReference type="ARBA" id="ARBA00012891"/>
    </source>
</evidence>
<comment type="catalytic activity">
    <reaction evidence="1">
        <text>ATP-independent breakage of single-stranded DNA, followed by passage and rejoining.</text>
        <dbReference type="EC" id="5.6.2.1"/>
    </reaction>
</comment>
<keyword evidence="4" id="KW-0799">Topoisomerase</keyword>
<accession>A0A853EUJ9</accession>
<dbReference type="EC" id="5.6.2.1" evidence="3"/>
<evidence type="ECO:0000256" key="6">
    <source>
        <dbReference type="ARBA" id="ARBA00023235"/>
    </source>
</evidence>
<evidence type="ECO:0000313" key="11">
    <source>
        <dbReference type="Proteomes" id="UP000561011"/>
    </source>
</evidence>
<dbReference type="AlphaFoldDB" id="A0A853EUJ9"/>
<evidence type="ECO:0000256" key="1">
    <source>
        <dbReference type="ARBA" id="ARBA00000213"/>
    </source>
</evidence>
<dbReference type="GO" id="GO:0003677">
    <property type="term" value="F:DNA binding"/>
    <property type="evidence" value="ECO:0007669"/>
    <property type="project" value="UniProtKB-KW"/>
</dbReference>
<comment type="caution">
    <text evidence="10">The sequence shown here is derived from an EMBL/GenBank/DDBJ whole genome shotgun (WGS) entry which is preliminary data.</text>
</comment>